<evidence type="ECO:0000313" key="3">
    <source>
        <dbReference type="Proteomes" id="UP000186914"/>
    </source>
</evidence>
<dbReference type="GO" id="GO:0032259">
    <property type="term" value="P:methylation"/>
    <property type="evidence" value="ECO:0007669"/>
    <property type="project" value="UniProtKB-KW"/>
</dbReference>
<dbReference type="Pfam" id="PF13847">
    <property type="entry name" value="Methyltransf_31"/>
    <property type="match status" value="1"/>
</dbReference>
<evidence type="ECO:0000259" key="1">
    <source>
        <dbReference type="Pfam" id="PF13847"/>
    </source>
</evidence>
<dbReference type="RefSeq" id="WP_076433371.1">
    <property type="nucleotide sequence ID" value="NZ_FTNO01000008.1"/>
</dbReference>
<reference evidence="3" key="1">
    <citation type="submission" date="2017-01" db="EMBL/GenBank/DDBJ databases">
        <authorList>
            <person name="Varghese N."/>
            <person name="Submissions S."/>
        </authorList>
    </citation>
    <scope>NUCLEOTIDE SEQUENCE [LARGE SCALE GENOMIC DNA]</scope>
    <source>
        <strain evidence="3">CGMCC 1.7737</strain>
    </source>
</reference>
<keyword evidence="2" id="KW-0489">Methyltransferase</keyword>
<dbReference type="Gene3D" id="3.40.50.150">
    <property type="entry name" value="Vaccinia Virus protein VP39"/>
    <property type="match status" value="1"/>
</dbReference>
<keyword evidence="3" id="KW-1185">Reference proteome</keyword>
<protein>
    <submittedName>
        <fullName evidence="2">Methyltransferase domain-containing protein</fullName>
    </submittedName>
</protein>
<dbReference type="Proteomes" id="UP000186914">
    <property type="component" value="Unassembled WGS sequence"/>
</dbReference>
<dbReference type="CDD" id="cd02440">
    <property type="entry name" value="AdoMet_MTases"/>
    <property type="match status" value="1"/>
</dbReference>
<organism evidence="2 3">
    <name type="scientific">Haladaptatus litoreus</name>
    <dbReference type="NCBI Taxonomy" id="553468"/>
    <lineage>
        <taxon>Archaea</taxon>
        <taxon>Methanobacteriati</taxon>
        <taxon>Methanobacteriota</taxon>
        <taxon>Stenosarchaea group</taxon>
        <taxon>Halobacteria</taxon>
        <taxon>Halobacteriales</taxon>
        <taxon>Haladaptataceae</taxon>
        <taxon>Haladaptatus</taxon>
    </lineage>
</organism>
<keyword evidence="2" id="KW-0808">Transferase</keyword>
<sequence>MPTESTVYRVLLAMPSEITAERQVAKDVVLNWNASIGRQQNIYLGPVDANHVDVSRSDLADEIDIVLGAFWTTVDAGTASGESLADAVQRLAIEEDLPAVIGFSERDIPPNRLDPEQYERLQEFRDDCRSTGYFTYVDQEEYEEQLTNALARTMDQLLSSSDCVSNTAEEHEGPSEYDPEVDHDRLQLSAAMHEEQDNRNIDQIVGHLQEKGIEQPYSVLDAGCGYGTVTQSRFGDDDRFEVVAIDDAEEVLKVAKDRYSASNIEYRWLNVNNLNKANLGTFDIVFSSYLFHHVANQESILSLLWEQVRDNGAMAIRSCDDGQHLHYPPDEEMDWIVETTDAIPGSSDRTHGRRLPTHLKRLSPPPMDVWLDLQNYHTVGRESAERRDYWSVFHSNRLHYAKVRAERADATQEDKQLYETMANRMERLENKIVGNEHVFDVKSVPFAVAVK</sequence>
<dbReference type="SUPFAM" id="SSF53335">
    <property type="entry name" value="S-adenosyl-L-methionine-dependent methyltransferases"/>
    <property type="match status" value="1"/>
</dbReference>
<dbReference type="EMBL" id="FTNO01000008">
    <property type="protein sequence ID" value="SIR97142.1"/>
    <property type="molecule type" value="Genomic_DNA"/>
</dbReference>
<evidence type="ECO:0000313" key="2">
    <source>
        <dbReference type="EMBL" id="SIR97142.1"/>
    </source>
</evidence>
<feature type="domain" description="Methyltransferase" evidence="1">
    <location>
        <begin position="217"/>
        <end position="320"/>
    </location>
</feature>
<gene>
    <name evidence="2" type="ORF">SAMN05421858_4860</name>
</gene>
<dbReference type="InterPro" id="IPR029063">
    <property type="entry name" value="SAM-dependent_MTases_sf"/>
</dbReference>
<dbReference type="AlphaFoldDB" id="A0A1N7FA50"/>
<name>A0A1N7FA50_9EURY</name>
<dbReference type="GO" id="GO:0008168">
    <property type="term" value="F:methyltransferase activity"/>
    <property type="evidence" value="ECO:0007669"/>
    <property type="project" value="UniProtKB-KW"/>
</dbReference>
<proteinExistence type="predicted"/>
<dbReference type="PANTHER" id="PTHR43861">
    <property type="entry name" value="TRANS-ACONITATE 2-METHYLTRANSFERASE-RELATED"/>
    <property type="match status" value="1"/>
</dbReference>
<dbReference type="OrthoDB" id="57427at2157"/>
<accession>A0A1N7FA50</accession>
<dbReference type="InterPro" id="IPR025714">
    <property type="entry name" value="Methyltranfer_dom"/>
</dbReference>